<dbReference type="HOGENOM" id="CLU_1917599_0_0_1"/>
<sequence length="132" mass="15227">MCFSKNTIWACHRCGTHIDNQQTPVGYCPDVKKREKCFRAFVNVFVACDPALCLYCGFHKHEMYDEVEHRVWDMSLGQGLLGSRRVKYFWGLDPAPTWEAFESAEQERIADVAKMRAPWRSGESHNSTHQAA</sequence>
<dbReference type="EMBL" id="GG698903">
    <property type="protein sequence ID" value="EEU42950.1"/>
    <property type="molecule type" value="Genomic_DNA"/>
</dbReference>
<reference evidence="1 2" key="1">
    <citation type="journal article" date="2009" name="PLoS Genet.">
        <title>The genome of Nectria haematococca: contribution of supernumerary chromosomes to gene expansion.</title>
        <authorList>
            <person name="Coleman J.J."/>
            <person name="Rounsley S.D."/>
            <person name="Rodriguez-Carres M."/>
            <person name="Kuo A."/>
            <person name="Wasmann C.C."/>
            <person name="Grimwood J."/>
            <person name="Schmutz J."/>
            <person name="Taga M."/>
            <person name="White G.J."/>
            <person name="Zhou S."/>
            <person name="Schwartz D.C."/>
            <person name="Freitag M."/>
            <person name="Ma L.J."/>
            <person name="Danchin E.G."/>
            <person name="Henrissat B."/>
            <person name="Coutinho P.M."/>
            <person name="Nelson D.R."/>
            <person name="Straney D."/>
            <person name="Napoli C.A."/>
            <person name="Barker B.M."/>
            <person name="Gribskov M."/>
            <person name="Rep M."/>
            <person name="Kroken S."/>
            <person name="Molnar I."/>
            <person name="Rensing C."/>
            <person name="Kennell J.C."/>
            <person name="Zamora J."/>
            <person name="Farman M.L."/>
            <person name="Selker E.U."/>
            <person name="Salamov A."/>
            <person name="Shapiro H."/>
            <person name="Pangilinan J."/>
            <person name="Lindquist E."/>
            <person name="Lamers C."/>
            <person name="Grigoriev I.V."/>
            <person name="Geiser D.M."/>
            <person name="Covert S.F."/>
            <person name="Temporini E."/>
            <person name="Vanetten H.D."/>
        </authorList>
    </citation>
    <scope>NUCLEOTIDE SEQUENCE [LARGE SCALE GENOMIC DNA]</scope>
    <source>
        <strain evidence="2">ATCC MYA-4622 / CBS 123669 / FGSC 9596 / NRRL 45880 / 77-13-4</strain>
    </source>
</reference>
<dbReference type="Proteomes" id="UP000005206">
    <property type="component" value="Chromosome 8"/>
</dbReference>
<gene>
    <name evidence="1" type="ORF">NECHADRAFT_83587</name>
</gene>
<dbReference type="VEuPathDB" id="FungiDB:NECHADRAFT_83587"/>
<dbReference type="RefSeq" id="XP_003048663.1">
    <property type="nucleotide sequence ID" value="XM_003048617.1"/>
</dbReference>
<name>C7YY69_FUSV7</name>
<dbReference type="AlphaFoldDB" id="C7YY69"/>
<dbReference type="GeneID" id="9665775"/>
<dbReference type="OrthoDB" id="4966371at2759"/>
<dbReference type="InParanoid" id="C7YY69"/>
<keyword evidence="2" id="KW-1185">Reference proteome</keyword>
<evidence type="ECO:0000313" key="2">
    <source>
        <dbReference type="Proteomes" id="UP000005206"/>
    </source>
</evidence>
<protein>
    <submittedName>
        <fullName evidence="1">Uncharacterized protein</fullName>
    </submittedName>
</protein>
<dbReference type="KEGG" id="nhe:NECHADRAFT_83587"/>
<evidence type="ECO:0000313" key="1">
    <source>
        <dbReference type="EMBL" id="EEU42950.1"/>
    </source>
</evidence>
<accession>C7YY69</accession>
<organism evidence="1 2">
    <name type="scientific">Fusarium vanettenii (strain ATCC MYA-4622 / CBS 123669 / FGSC 9596 / NRRL 45880 / 77-13-4)</name>
    <name type="common">Fusarium solani subsp. pisi</name>
    <dbReference type="NCBI Taxonomy" id="660122"/>
    <lineage>
        <taxon>Eukaryota</taxon>
        <taxon>Fungi</taxon>
        <taxon>Dikarya</taxon>
        <taxon>Ascomycota</taxon>
        <taxon>Pezizomycotina</taxon>
        <taxon>Sordariomycetes</taxon>
        <taxon>Hypocreomycetidae</taxon>
        <taxon>Hypocreales</taxon>
        <taxon>Nectriaceae</taxon>
        <taxon>Fusarium</taxon>
        <taxon>Fusarium solani species complex</taxon>
        <taxon>Fusarium vanettenii</taxon>
    </lineage>
</organism>
<proteinExistence type="predicted"/>